<dbReference type="GO" id="GO:0017119">
    <property type="term" value="C:Golgi transport complex"/>
    <property type="evidence" value="ECO:0007669"/>
    <property type="project" value="TreeGrafter"/>
</dbReference>
<dbReference type="GO" id="GO:0006891">
    <property type="term" value="P:intra-Golgi vesicle-mediated transport"/>
    <property type="evidence" value="ECO:0007669"/>
    <property type="project" value="TreeGrafter"/>
</dbReference>
<evidence type="ECO:0000313" key="17">
    <source>
        <dbReference type="Proteomes" id="UP000460718"/>
    </source>
</evidence>
<evidence type="ECO:0000313" key="6">
    <source>
        <dbReference type="EMBL" id="KAE9148976.1"/>
    </source>
</evidence>
<dbReference type="AlphaFoldDB" id="A0A6A4E9C7"/>
<evidence type="ECO:0000313" key="13">
    <source>
        <dbReference type="Proteomes" id="UP000437068"/>
    </source>
</evidence>
<evidence type="ECO:0000313" key="7">
    <source>
        <dbReference type="EMBL" id="KAE9220554.1"/>
    </source>
</evidence>
<evidence type="ECO:0000313" key="3">
    <source>
        <dbReference type="EMBL" id="KAE9018690.1"/>
    </source>
</evidence>
<evidence type="ECO:0000313" key="5">
    <source>
        <dbReference type="EMBL" id="KAE9123081.1"/>
    </source>
</evidence>
<dbReference type="EMBL" id="QXFZ01000299">
    <property type="protein sequence ID" value="KAE9122283.1"/>
    <property type="molecule type" value="Genomic_DNA"/>
</dbReference>
<dbReference type="EMBL" id="QXFW01000255">
    <property type="protein sequence ID" value="KAE9018690.1"/>
    <property type="molecule type" value="Genomic_DNA"/>
</dbReference>
<dbReference type="Proteomes" id="UP000441208">
    <property type="component" value="Unassembled WGS sequence"/>
</dbReference>
<dbReference type="EMBL" id="QXFX01000262">
    <property type="protein sequence ID" value="KAE9123081.1"/>
    <property type="molecule type" value="Genomic_DNA"/>
</dbReference>
<dbReference type="GO" id="GO:0007030">
    <property type="term" value="P:Golgi organization"/>
    <property type="evidence" value="ECO:0007669"/>
    <property type="project" value="TreeGrafter"/>
</dbReference>
<dbReference type="Proteomes" id="UP000488956">
    <property type="component" value="Unassembled WGS sequence"/>
</dbReference>
<dbReference type="InterPro" id="IPR007265">
    <property type="entry name" value="COG_su3"/>
</dbReference>
<dbReference type="Proteomes" id="UP000433483">
    <property type="component" value="Unassembled WGS sequence"/>
</dbReference>
<dbReference type="Proteomes" id="UP000437068">
    <property type="component" value="Unassembled WGS sequence"/>
</dbReference>
<evidence type="ECO:0000313" key="4">
    <source>
        <dbReference type="EMBL" id="KAE9122283.1"/>
    </source>
</evidence>
<feature type="domain" description="Conserved oligomeric Golgi complex subunit 3 C-terminal" evidence="1">
    <location>
        <begin position="311"/>
        <end position="635"/>
    </location>
</feature>
<gene>
    <name evidence="10" type="ORF">PF001_g6378</name>
    <name evidence="8" type="ORF">PF002_g8452</name>
    <name evidence="9" type="ORF">PF004_g6141</name>
    <name evidence="7" type="ORF">PF005_g7435</name>
    <name evidence="6" type="ORF">PF006_g6489</name>
    <name evidence="4" type="ORF">PF007_g7504</name>
    <name evidence="2" type="ORF">PF009_g7839</name>
    <name evidence="5" type="ORF">PF010_g6538</name>
    <name evidence="3" type="ORF">PF011_g6150</name>
</gene>
<dbReference type="EMBL" id="QXGA01000262">
    <property type="protein sequence ID" value="KAE9148976.1"/>
    <property type="molecule type" value="Genomic_DNA"/>
</dbReference>
<evidence type="ECO:0000259" key="1">
    <source>
        <dbReference type="Pfam" id="PF20671"/>
    </source>
</evidence>
<evidence type="ECO:0000313" key="14">
    <source>
        <dbReference type="Proteomes" id="UP000440367"/>
    </source>
</evidence>
<dbReference type="Proteomes" id="UP000440367">
    <property type="component" value="Unassembled WGS sequence"/>
</dbReference>
<evidence type="ECO:0000313" key="8">
    <source>
        <dbReference type="EMBL" id="KAE9243030.1"/>
    </source>
</evidence>
<dbReference type="InterPro" id="IPR048685">
    <property type="entry name" value="COG3_C"/>
</dbReference>
<dbReference type="GO" id="GO:0006886">
    <property type="term" value="P:intracellular protein transport"/>
    <property type="evidence" value="ECO:0007669"/>
    <property type="project" value="InterPro"/>
</dbReference>
<proteinExistence type="predicted"/>
<accession>A0A6A4E9C7</accession>
<dbReference type="PANTHER" id="PTHR13302">
    <property type="entry name" value="CONSERVED OLIGOMERIC GOLGI COMPLEX COMPONENT 3"/>
    <property type="match status" value="1"/>
</dbReference>
<evidence type="ECO:0000313" key="18">
    <source>
        <dbReference type="Proteomes" id="UP000476176"/>
    </source>
</evidence>
<dbReference type="Pfam" id="PF20671">
    <property type="entry name" value="COG3_C"/>
    <property type="match status" value="1"/>
</dbReference>
<dbReference type="EMBL" id="QXGE01000254">
    <property type="protein sequence ID" value="KAE9318404.1"/>
    <property type="molecule type" value="Genomic_DNA"/>
</dbReference>
<dbReference type="EMBL" id="QXGC01000243">
    <property type="protein sequence ID" value="KAE9243424.1"/>
    <property type="molecule type" value="Genomic_DNA"/>
</dbReference>
<comment type="caution">
    <text evidence="10">The sequence shown here is derived from an EMBL/GenBank/DDBJ whole genome shotgun (WGS) entry which is preliminary data.</text>
</comment>
<name>A0A6A4E9C7_9STRA</name>
<evidence type="ECO:0000313" key="9">
    <source>
        <dbReference type="EMBL" id="KAE9243424.1"/>
    </source>
</evidence>
<dbReference type="EMBL" id="QXGF01000308">
    <property type="protein sequence ID" value="KAE8942390.1"/>
    <property type="molecule type" value="Genomic_DNA"/>
</dbReference>
<dbReference type="Proteomes" id="UP000429523">
    <property type="component" value="Unassembled WGS sequence"/>
</dbReference>
<reference evidence="11 12" key="1">
    <citation type="submission" date="2018-08" db="EMBL/GenBank/DDBJ databases">
        <title>Genomic investigation of the strawberry pathogen Phytophthora fragariae indicates pathogenicity is determined by transcriptional variation in three key races.</title>
        <authorList>
            <person name="Adams T.M."/>
            <person name="Armitage A.D."/>
            <person name="Sobczyk M.K."/>
            <person name="Bates H.J."/>
            <person name="Dunwell J.M."/>
            <person name="Nellist C.F."/>
            <person name="Harrison R.J."/>
        </authorList>
    </citation>
    <scope>NUCLEOTIDE SEQUENCE [LARGE SCALE GENOMIC DNA]</scope>
    <source>
        <strain evidence="10 13">A4</strain>
        <strain evidence="8 14">BC-1</strain>
        <strain evidence="9 18">BC-23</strain>
        <strain evidence="7 12">NOV-27</strain>
        <strain evidence="6 15">NOV-5</strain>
        <strain evidence="4 16">NOV-71</strain>
        <strain evidence="2 11">NOV-9</strain>
        <strain evidence="5 19">ONT-3</strain>
        <strain evidence="3 17">SCRP245</strain>
    </source>
</reference>
<evidence type="ECO:0000313" key="19">
    <source>
        <dbReference type="Proteomes" id="UP000488956"/>
    </source>
</evidence>
<evidence type="ECO:0000313" key="15">
    <source>
        <dbReference type="Proteomes" id="UP000440732"/>
    </source>
</evidence>
<sequence length="817" mass="89263">MCDLAAPRGVRETRLSAAQEALLLSLERQLQLKTQAETHASLVRSQRRQEAPETLRDFVAGRVDLSTAAEGSSCNNKTSVQLDTSFVHLSTQVGTCMAQWDALYAHAHASQALVADMEASHVQVAAKTQALYRSFEDVLQQVEALDARVAAIAAPMPHFTAVDGVAHALGFGVKFAAPSSGGGGPSHVLMERTGAKTSSSMTTTDSSKAVQVFQHRRGIDPTTSAFEQALEKIDASVVYLTDHLEYKDSACFVEAYRTLAAGGIQCLKDYALSGLDAAKDAVYEAVQKEVLVAQQSGVATALGGQLDETSAYYVNFQLVAPALAAVAKQLERLSTQSPQSSADNVRVLGEVADAYAAQRVQLLAPVLGAWLDAVAQTSDIVNVLRASCAQLLKVCEAEFRLFLKLFGHDPSDELFTFSGVGIPLGEDDQSEEDNENAFERLIFQLSGLLYNTVRPQVLAQKDLEVLCEVIQVLRSEVIEASITPRAALVGYAEPVMHRMIQDAQERLILCMQKYIRDEIEGYAPSAADLDYPAKLVAAEQSGASLYATWYPSLEHTLMCLSKGYHFVKMEIFEELAQDAIQICTASLKMASADITATQGGLHGSLFLVKHLLTLREQITPFEIQFAQTSKALDFTSSADAMNELLVDASTLFRFSGPNGIVGLFTRGIPHIQETTADVKKDLEQELKRSCTAFIEIVLQQLAQPLLALMKQIAHVQQTQKATALDFRQCAFTAPTEVSNVLASVSHQLRETLPNILQTIHLYLRNASTETILFKPVQRNLLDAVENLNSLMEQTYTRDELQPCEEVFVIVLQQLRAL</sequence>
<evidence type="ECO:0000313" key="2">
    <source>
        <dbReference type="EMBL" id="KAE8942390.1"/>
    </source>
</evidence>
<dbReference type="PANTHER" id="PTHR13302:SF8">
    <property type="entry name" value="CONSERVED OLIGOMERIC GOLGI COMPLEX SUBUNIT 3"/>
    <property type="match status" value="1"/>
</dbReference>
<evidence type="ECO:0000313" key="12">
    <source>
        <dbReference type="Proteomes" id="UP000433483"/>
    </source>
</evidence>
<evidence type="ECO:0000313" key="11">
    <source>
        <dbReference type="Proteomes" id="UP000429523"/>
    </source>
</evidence>
<dbReference type="Proteomes" id="UP000460718">
    <property type="component" value="Unassembled WGS sequence"/>
</dbReference>
<dbReference type="GO" id="GO:0016020">
    <property type="term" value="C:membrane"/>
    <property type="evidence" value="ECO:0007669"/>
    <property type="project" value="InterPro"/>
</dbReference>
<evidence type="ECO:0000313" key="10">
    <source>
        <dbReference type="EMBL" id="KAE9318404.1"/>
    </source>
</evidence>
<protein>
    <recommendedName>
        <fullName evidence="1">Conserved oligomeric Golgi complex subunit 3 C-terminal domain-containing protein</fullName>
    </recommendedName>
</protein>
<dbReference type="Proteomes" id="UP000440732">
    <property type="component" value="Unassembled WGS sequence"/>
</dbReference>
<keyword evidence="12" id="KW-1185">Reference proteome</keyword>
<dbReference type="GO" id="GO:0005801">
    <property type="term" value="C:cis-Golgi network"/>
    <property type="evidence" value="ECO:0007669"/>
    <property type="project" value="InterPro"/>
</dbReference>
<evidence type="ECO:0000313" key="16">
    <source>
        <dbReference type="Proteomes" id="UP000441208"/>
    </source>
</evidence>
<dbReference type="EMBL" id="QXGD01000331">
    <property type="protein sequence ID" value="KAE9243030.1"/>
    <property type="molecule type" value="Genomic_DNA"/>
</dbReference>
<dbReference type="OrthoDB" id="296793at2759"/>
<dbReference type="Proteomes" id="UP000476176">
    <property type="component" value="Unassembled WGS sequence"/>
</dbReference>
<organism evidence="10 13">
    <name type="scientific">Phytophthora fragariae</name>
    <dbReference type="NCBI Taxonomy" id="53985"/>
    <lineage>
        <taxon>Eukaryota</taxon>
        <taxon>Sar</taxon>
        <taxon>Stramenopiles</taxon>
        <taxon>Oomycota</taxon>
        <taxon>Peronosporomycetes</taxon>
        <taxon>Peronosporales</taxon>
        <taxon>Peronosporaceae</taxon>
        <taxon>Phytophthora</taxon>
    </lineage>
</organism>
<dbReference type="EMBL" id="QXGB01000297">
    <property type="protein sequence ID" value="KAE9220554.1"/>
    <property type="molecule type" value="Genomic_DNA"/>
</dbReference>